<gene>
    <name evidence="3" type="ORF">RFH988_LOCUS4728</name>
</gene>
<sequence>MSFLPIVINISNRFVFFLCLLVILFHSPCSTMMMPGNLYDVNPCVTCKTISDKFVEGYRKTAKSNFGGGNTDWEEKKLKGYAKSETRLIEIMEDACSKFESQLR</sequence>
<accession>A0A813TVB9</accession>
<evidence type="ECO:0000259" key="2">
    <source>
        <dbReference type="Pfam" id="PF11938"/>
    </source>
</evidence>
<keyword evidence="1" id="KW-0732">Signal</keyword>
<organism evidence="3 4">
    <name type="scientific">Rotaria sordida</name>
    <dbReference type="NCBI Taxonomy" id="392033"/>
    <lineage>
        <taxon>Eukaryota</taxon>
        <taxon>Metazoa</taxon>
        <taxon>Spiralia</taxon>
        <taxon>Gnathifera</taxon>
        <taxon>Rotifera</taxon>
        <taxon>Eurotatoria</taxon>
        <taxon>Bdelloidea</taxon>
        <taxon>Philodinida</taxon>
        <taxon>Philodinidae</taxon>
        <taxon>Rotaria</taxon>
    </lineage>
</organism>
<evidence type="ECO:0000313" key="3">
    <source>
        <dbReference type="EMBL" id="CAF0816837.1"/>
    </source>
</evidence>
<protein>
    <recommendedName>
        <fullName evidence="2">DUF3456 domain-containing protein</fullName>
    </recommendedName>
</protein>
<name>A0A813TVB9_9BILA</name>
<proteinExistence type="predicted"/>
<dbReference type="InterPro" id="IPR021852">
    <property type="entry name" value="DUF3456"/>
</dbReference>
<evidence type="ECO:0000256" key="1">
    <source>
        <dbReference type="SAM" id="SignalP"/>
    </source>
</evidence>
<feature type="domain" description="DUF3456" evidence="2">
    <location>
        <begin position="44"/>
        <end position="100"/>
    </location>
</feature>
<dbReference type="Proteomes" id="UP000663882">
    <property type="component" value="Unassembled WGS sequence"/>
</dbReference>
<comment type="caution">
    <text evidence="3">The sequence shown here is derived from an EMBL/GenBank/DDBJ whole genome shotgun (WGS) entry which is preliminary data.</text>
</comment>
<evidence type="ECO:0000313" key="4">
    <source>
        <dbReference type="Proteomes" id="UP000663882"/>
    </source>
</evidence>
<feature type="signal peptide" evidence="1">
    <location>
        <begin position="1"/>
        <end position="31"/>
    </location>
</feature>
<reference evidence="3" key="1">
    <citation type="submission" date="2021-02" db="EMBL/GenBank/DDBJ databases">
        <authorList>
            <person name="Nowell W R."/>
        </authorList>
    </citation>
    <scope>NUCLEOTIDE SEQUENCE</scope>
</reference>
<feature type="chain" id="PRO_5032890013" description="DUF3456 domain-containing protein" evidence="1">
    <location>
        <begin position="32"/>
        <end position="104"/>
    </location>
</feature>
<dbReference type="EMBL" id="CAJNOO010000125">
    <property type="protein sequence ID" value="CAF0816837.1"/>
    <property type="molecule type" value="Genomic_DNA"/>
</dbReference>
<dbReference type="Pfam" id="PF11938">
    <property type="entry name" value="DUF3456"/>
    <property type="match status" value="1"/>
</dbReference>
<dbReference type="AlphaFoldDB" id="A0A813TVB9"/>
<dbReference type="OrthoDB" id="19903at2759"/>